<dbReference type="Pfam" id="PF21781">
    <property type="entry name" value="DUF6876"/>
    <property type="match status" value="1"/>
</dbReference>
<keyword evidence="5" id="KW-1185">Reference proteome</keyword>
<dbReference type="Proteomes" id="UP000274073">
    <property type="component" value="Chromosome"/>
</dbReference>
<proteinExistence type="predicted"/>
<evidence type="ECO:0000313" key="4">
    <source>
        <dbReference type="Proteomes" id="UP000274073"/>
    </source>
</evidence>
<dbReference type="AlphaFoldDB" id="A0A3G6MQ14"/>
<accession>A0A3G6MQ14</accession>
<dbReference type="KEGG" id="csha:EG350_11795"/>
<dbReference type="Proteomes" id="UP000281741">
    <property type="component" value="Chromosome"/>
</dbReference>
<dbReference type="EMBL" id="CP033912">
    <property type="protein sequence ID" value="AZA94470.1"/>
    <property type="molecule type" value="Genomic_DNA"/>
</dbReference>
<evidence type="ECO:0000313" key="3">
    <source>
        <dbReference type="EMBL" id="AZA94470.1"/>
    </source>
</evidence>
<evidence type="ECO:0000313" key="5">
    <source>
        <dbReference type="Proteomes" id="UP000281741"/>
    </source>
</evidence>
<reference evidence="4 5" key="1">
    <citation type="submission" date="2018-11" db="EMBL/GenBank/DDBJ databases">
        <title>Proposal to divide the Flavobacteriaceae and reorganize its genera based on Amino Acid Identity values calculated from whole genome sequences.</title>
        <authorList>
            <person name="Nicholson A.C."/>
            <person name="Gulvik C.A."/>
            <person name="Whitney A.M."/>
            <person name="Humrighouse B.W."/>
            <person name="Bell M."/>
            <person name="Holmes B."/>
            <person name="Steigerwalt A.G."/>
            <person name="Villarma A."/>
            <person name="Sheth M."/>
            <person name="Batra D."/>
            <person name="Pryor J."/>
            <person name="Bernardet J.-F."/>
            <person name="Hugo C."/>
            <person name="Kampfer P."/>
            <person name="Newman J."/>
            <person name="McQuiston J.R."/>
        </authorList>
    </citation>
    <scope>NUCLEOTIDE SEQUENCE [LARGE SCALE GENOMIC DNA]</scope>
    <source>
        <strain evidence="2 4">G0207</strain>
        <strain evidence="3 5">H5143</strain>
    </source>
</reference>
<dbReference type="EMBL" id="CP033915">
    <property type="protein sequence ID" value="AZA86062.1"/>
    <property type="molecule type" value="Genomic_DNA"/>
</dbReference>
<evidence type="ECO:0000259" key="1">
    <source>
        <dbReference type="Pfam" id="PF21781"/>
    </source>
</evidence>
<dbReference type="InterPro" id="IPR049241">
    <property type="entry name" value="DUF6876"/>
</dbReference>
<evidence type="ECO:0000313" key="2">
    <source>
        <dbReference type="EMBL" id="AZA86062.1"/>
    </source>
</evidence>
<name>A0A3G6MQ14_9FLAO</name>
<feature type="domain" description="DUF6876" evidence="1">
    <location>
        <begin position="10"/>
        <end position="117"/>
    </location>
</feature>
<organism evidence="2 4">
    <name type="scientific">Chryseobacterium shandongense</name>
    <dbReference type="NCBI Taxonomy" id="1493872"/>
    <lineage>
        <taxon>Bacteria</taxon>
        <taxon>Pseudomonadati</taxon>
        <taxon>Bacteroidota</taxon>
        <taxon>Flavobacteriia</taxon>
        <taxon>Flavobacteriales</taxon>
        <taxon>Weeksellaceae</taxon>
        <taxon>Chryseobacterium group</taxon>
        <taxon>Chryseobacterium</taxon>
    </lineage>
</organism>
<dbReference type="RefSeq" id="WP_066440976.1">
    <property type="nucleotide sequence ID" value="NZ_CP033912.1"/>
</dbReference>
<gene>
    <name evidence="2" type="ORF">EG349_04325</name>
    <name evidence="3" type="ORF">EG353_02345</name>
</gene>
<dbReference type="OrthoDB" id="1255124at2"/>
<sequence length="144" mass="17037">MKNYMQSANDYYRHFIQPRDFIEFQSGFFLSEGIFRISGETQCNWLLQIICFQQKESGAQLVEFWKLKRIEGLDYLLQCKDSSGSILFEKTFISPDFSFDEITIWKVGTYLILPGEYNEFVKLIRNEAKSFTSNILDDHKIELN</sequence>
<protein>
    <recommendedName>
        <fullName evidence="1">DUF6876 domain-containing protein</fullName>
    </recommendedName>
</protein>